<feature type="binding site" evidence="8">
    <location>
        <position position="285"/>
    </location>
    <ligand>
        <name>S-adenosyl-L-methionine</name>
        <dbReference type="ChEBI" id="CHEBI:59789"/>
    </ligand>
</feature>
<evidence type="ECO:0000256" key="9">
    <source>
        <dbReference type="PROSITE-ProRule" id="PRU10015"/>
    </source>
</evidence>
<comment type="similarity">
    <text evidence="8">Belongs to the class I-like SAM-binding methyltransferase superfamily. RNA M5U methyltransferase family.</text>
</comment>
<feature type="binding site" evidence="8">
    <location>
        <position position="314"/>
    </location>
    <ligand>
        <name>S-adenosyl-L-methionine</name>
        <dbReference type="ChEBI" id="CHEBI:59789"/>
    </ligand>
</feature>
<feature type="binding site" evidence="8">
    <location>
        <position position="335"/>
    </location>
    <ligand>
        <name>S-adenosyl-L-methionine</name>
        <dbReference type="ChEBI" id="CHEBI:59789"/>
    </ligand>
</feature>
<dbReference type="CDD" id="cd02440">
    <property type="entry name" value="AdoMet_MTases"/>
    <property type="match status" value="1"/>
</dbReference>
<dbReference type="PROSITE" id="PS50926">
    <property type="entry name" value="TRAM"/>
    <property type="match status" value="1"/>
</dbReference>
<keyword evidence="3 8" id="KW-0808">Transferase</keyword>
<dbReference type="HOGENOM" id="CLU_014689_7_0_6"/>
<evidence type="ECO:0000256" key="1">
    <source>
        <dbReference type="ARBA" id="ARBA00022552"/>
    </source>
</evidence>
<evidence type="ECO:0000256" key="4">
    <source>
        <dbReference type="ARBA" id="ARBA00022691"/>
    </source>
</evidence>
<dbReference type="AlphaFoldDB" id="A4SRV1"/>
<dbReference type="InterPro" id="IPR030390">
    <property type="entry name" value="MeTrfase_TrmA_AS"/>
</dbReference>
<organism evidence="11 12">
    <name type="scientific">Aeromonas salmonicida (strain A449)</name>
    <dbReference type="NCBI Taxonomy" id="382245"/>
    <lineage>
        <taxon>Bacteria</taxon>
        <taxon>Pseudomonadati</taxon>
        <taxon>Pseudomonadota</taxon>
        <taxon>Gammaproteobacteria</taxon>
        <taxon>Aeromonadales</taxon>
        <taxon>Aeromonadaceae</taxon>
        <taxon>Aeromonas</taxon>
    </lineage>
</organism>
<evidence type="ECO:0000313" key="11">
    <source>
        <dbReference type="EMBL" id="ABO91623.1"/>
    </source>
</evidence>
<dbReference type="GO" id="GO:0070041">
    <property type="term" value="F:rRNA (uridine-C5-)-methyltransferase activity"/>
    <property type="evidence" value="ECO:0007669"/>
    <property type="project" value="TreeGrafter"/>
</dbReference>
<dbReference type="EMBL" id="CP000644">
    <property type="protein sequence ID" value="ABO91623.1"/>
    <property type="molecule type" value="Genomic_DNA"/>
</dbReference>
<dbReference type="PANTHER" id="PTHR11061:SF30">
    <property type="entry name" value="TRNA (URACIL(54)-C(5))-METHYLTRANSFERASE"/>
    <property type="match status" value="1"/>
</dbReference>
<sequence>MPLEPLMPLVGHQHQIEILELTDKGDGKGRLFDRPLFVEGLLPGEQALVELTEVKPNYLHGKVTELLQPSADRVADFCPNTECGGCQVRPLAYPAQLKLKQALVQSALEQAGLGNTTVNPILGMESPFAYRNKAQYAVRGCEAGAEIGFYRKHSHDLITADDCAVQDSLHVELNARVRNWMREHDIAAYDEVNHTGCVRNLMTRKGFKSGELMVVLVTLGEALPFEAELLATLSDLPITTLVQNINDERTNRILGANNRVLLGEGVIRDKIHELEFEISPLSFFQNNPTQTDVLYSSALEYAELTGNETVFDIYCGIGTISLFLAGKAAKVVGIESVESAISDARRNAALNGIEHTEFHVGKAEQLMPELYAQGVTADVVVMDPPRKGCDKAVLQTLVAMAPRRLVYVSCNPQTLARDLAWLVKQGFMLDEVQPVDMFPHSMHVEAVARLSLPAGK</sequence>
<dbReference type="PROSITE" id="PS01230">
    <property type="entry name" value="TRMA_1"/>
    <property type="match status" value="1"/>
</dbReference>
<protein>
    <submittedName>
        <fullName evidence="11">RNA methyltransferase</fullName>
    </submittedName>
</protein>
<dbReference type="GO" id="GO:0051536">
    <property type="term" value="F:iron-sulfur cluster binding"/>
    <property type="evidence" value="ECO:0007669"/>
    <property type="project" value="UniProtKB-KW"/>
</dbReference>
<accession>A4SRV1</accession>
<keyword evidence="5" id="KW-0411">Iron-sulfur</keyword>
<dbReference type="GO" id="GO:0070475">
    <property type="term" value="P:rRNA base methylation"/>
    <property type="evidence" value="ECO:0007669"/>
    <property type="project" value="TreeGrafter"/>
</dbReference>
<dbReference type="KEGG" id="asa:ASA_3662"/>
<evidence type="ECO:0000313" key="12">
    <source>
        <dbReference type="Proteomes" id="UP000000225"/>
    </source>
</evidence>
<dbReference type="Gene3D" id="3.40.50.150">
    <property type="entry name" value="Vaccinia Virus protein VP39"/>
    <property type="match status" value="1"/>
</dbReference>
<evidence type="ECO:0000256" key="8">
    <source>
        <dbReference type="PROSITE-ProRule" id="PRU01024"/>
    </source>
</evidence>
<evidence type="ECO:0000256" key="2">
    <source>
        <dbReference type="ARBA" id="ARBA00022603"/>
    </source>
</evidence>
<dbReference type="InterPro" id="IPR002792">
    <property type="entry name" value="TRAM_dom"/>
</dbReference>
<comment type="function">
    <text evidence="7">Catalyzes the formation of 5-methyl-uridine at position 1939 (m5U1939) in 23S rRNA.</text>
</comment>
<feature type="active site" evidence="9">
    <location>
        <position position="410"/>
    </location>
</feature>
<dbReference type="InterPro" id="IPR010280">
    <property type="entry name" value="U5_MeTrfase_fam"/>
</dbReference>
<feature type="binding site" evidence="8">
    <location>
        <position position="383"/>
    </location>
    <ligand>
        <name>S-adenosyl-L-methionine</name>
        <dbReference type="ChEBI" id="CHEBI:59789"/>
    </ligand>
</feature>
<evidence type="ECO:0000256" key="7">
    <source>
        <dbReference type="ARBA" id="ARBA00059995"/>
    </source>
</evidence>
<keyword evidence="5" id="KW-0479">Metal-binding</keyword>
<dbReference type="Pfam" id="PF05958">
    <property type="entry name" value="tRNA_U5-meth_tr"/>
    <property type="match status" value="1"/>
</dbReference>
<dbReference type="SUPFAM" id="SSF53335">
    <property type="entry name" value="S-adenosyl-L-methionine-dependent methyltransferases"/>
    <property type="match status" value="1"/>
</dbReference>
<proteinExistence type="inferred from homology"/>
<dbReference type="PANTHER" id="PTHR11061">
    <property type="entry name" value="RNA M5U METHYLTRANSFERASE"/>
    <property type="match status" value="1"/>
</dbReference>
<name>A4SRV1_AERS4</name>
<dbReference type="InterPro" id="IPR012340">
    <property type="entry name" value="NA-bd_OB-fold"/>
</dbReference>
<dbReference type="Gene3D" id="2.40.50.1070">
    <property type="match status" value="1"/>
</dbReference>
<dbReference type="eggNOG" id="COG2265">
    <property type="taxonomic scope" value="Bacteria"/>
</dbReference>
<evidence type="ECO:0000256" key="6">
    <source>
        <dbReference type="ARBA" id="ARBA00052756"/>
    </source>
</evidence>
<evidence type="ECO:0000256" key="3">
    <source>
        <dbReference type="ARBA" id="ARBA00022679"/>
    </source>
</evidence>
<dbReference type="STRING" id="29491.GCA_000820065_02517"/>
<keyword evidence="2 8" id="KW-0489">Methyltransferase</keyword>
<dbReference type="Pfam" id="PF01938">
    <property type="entry name" value="TRAM"/>
    <property type="match status" value="1"/>
</dbReference>
<dbReference type="SUPFAM" id="SSF50249">
    <property type="entry name" value="Nucleic acid-binding proteins"/>
    <property type="match status" value="1"/>
</dbReference>
<feature type="domain" description="TRAM" evidence="10">
    <location>
        <begin position="7"/>
        <end position="65"/>
    </location>
</feature>
<feature type="active site" description="Nucleophile" evidence="8">
    <location>
        <position position="410"/>
    </location>
</feature>
<keyword evidence="5" id="KW-0408">Iron</keyword>
<evidence type="ECO:0000259" key="10">
    <source>
        <dbReference type="PROSITE" id="PS50926"/>
    </source>
</evidence>
<keyword evidence="4 8" id="KW-0949">S-adenosyl-L-methionine</keyword>
<evidence type="ECO:0000256" key="5">
    <source>
        <dbReference type="ARBA" id="ARBA00023014"/>
    </source>
</evidence>
<keyword evidence="1" id="KW-0698">rRNA processing</keyword>
<dbReference type="FunFam" id="2.40.50.1070:FF:000003">
    <property type="entry name" value="23S rRNA (Uracil-5-)-methyltransferase RumA"/>
    <property type="match status" value="1"/>
</dbReference>
<dbReference type="InterPro" id="IPR029063">
    <property type="entry name" value="SAM-dependent_MTases_sf"/>
</dbReference>
<gene>
    <name evidence="11" type="ordered locus">ASA_3662</name>
</gene>
<comment type="catalytic activity">
    <reaction evidence="6">
        <text>uridine(1939) in 23S rRNA + S-adenosyl-L-methionine = 5-methyluridine(1939) in 23S rRNA + S-adenosyl-L-homocysteine + H(+)</text>
        <dbReference type="Rhea" id="RHEA:42908"/>
        <dbReference type="Rhea" id="RHEA-COMP:10278"/>
        <dbReference type="Rhea" id="RHEA-COMP:10279"/>
        <dbReference type="ChEBI" id="CHEBI:15378"/>
        <dbReference type="ChEBI" id="CHEBI:57856"/>
        <dbReference type="ChEBI" id="CHEBI:59789"/>
        <dbReference type="ChEBI" id="CHEBI:65315"/>
        <dbReference type="ChEBI" id="CHEBI:74447"/>
        <dbReference type="EC" id="2.1.1.190"/>
    </reaction>
</comment>
<dbReference type="NCBIfam" id="TIGR00479">
    <property type="entry name" value="rumA"/>
    <property type="match status" value="1"/>
</dbReference>
<dbReference type="Gene3D" id="2.40.50.140">
    <property type="entry name" value="Nucleic acid-binding proteins"/>
    <property type="match status" value="1"/>
</dbReference>
<dbReference type="FunFam" id="3.40.50.150:FF:000009">
    <property type="entry name" value="23S rRNA (Uracil(1939)-C(5))-methyltransferase RlmD"/>
    <property type="match status" value="1"/>
</dbReference>
<dbReference type="PROSITE" id="PS01231">
    <property type="entry name" value="TRMA_2"/>
    <property type="match status" value="1"/>
</dbReference>
<dbReference type="PROSITE" id="PS51687">
    <property type="entry name" value="SAM_MT_RNA_M5U"/>
    <property type="match status" value="1"/>
</dbReference>
<dbReference type="InterPro" id="IPR030391">
    <property type="entry name" value="MeTrfase_TrmA_CS"/>
</dbReference>
<dbReference type="Proteomes" id="UP000000225">
    <property type="component" value="Chromosome"/>
</dbReference>
<reference evidence="12" key="1">
    <citation type="journal article" date="2008" name="BMC Genomics">
        <title>The genome of Aeromonas salmonicida subsp. salmonicida A449: insights into the evolution of a fish pathogen.</title>
        <authorList>
            <person name="Reith M.E."/>
            <person name="Singh R.K."/>
            <person name="Curtis B."/>
            <person name="Boyd J.M."/>
            <person name="Bouevitch A."/>
            <person name="Kimball J."/>
            <person name="Munholland J."/>
            <person name="Murphy C."/>
            <person name="Sarty D."/>
            <person name="Williams J."/>
            <person name="Nash J.H."/>
            <person name="Johnson S.C."/>
            <person name="Brown L.L."/>
        </authorList>
    </citation>
    <scope>NUCLEOTIDE SEQUENCE [LARGE SCALE GENOMIC DNA]</scope>
    <source>
        <strain evidence="12">A449</strain>
    </source>
</reference>